<dbReference type="SUPFAM" id="SSF81321">
    <property type="entry name" value="Family A G protein-coupled receptor-like"/>
    <property type="match status" value="1"/>
</dbReference>
<dbReference type="RefSeq" id="XP_068071097.1">
    <property type="nucleotide sequence ID" value="XM_068214996.1"/>
</dbReference>
<proteinExistence type="predicted"/>
<keyword evidence="4" id="KW-0297">G-protein coupled receptor</keyword>
<keyword evidence="11" id="KW-1185">Reference proteome</keyword>
<evidence type="ECO:0000256" key="8">
    <source>
        <dbReference type="ARBA" id="ARBA00023224"/>
    </source>
</evidence>
<evidence type="ECO:0000256" key="5">
    <source>
        <dbReference type="ARBA" id="ARBA00023136"/>
    </source>
</evidence>
<dbReference type="GO" id="GO:0016020">
    <property type="term" value="C:membrane"/>
    <property type="evidence" value="ECO:0007669"/>
    <property type="project" value="UniProtKB-SubCell"/>
</dbReference>
<dbReference type="InterPro" id="IPR000276">
    <property type="entry name" value="GPCR_Rhodpsn"/>
</dbReference>
<reference evidence="11" key="1">
    <citation type="journal article" date="2013" name="Nature">
        <title>The zebrafish reference genome sequence and its relationship to the human genome.</title>
        <authorList>
            <consortium name="Genome Reference Consortium Zebrafish"/>
            <person name="Howe K."/>
            <person name="Clark M.D."/>
            <person name="Torroja C.F."/>
            <person name="Torrance J."/>
            <person name="Berthelot C."/>
            <person name="Muffato M."/>
            <person name="Collins J.E."/>
            <person name="Humphray S."/>
            <person name="McLaren K."/>
            <person name="Matthews L."/>
            <person name="McLaren S."/>
            <person name="Sealy I."/>
            <person name="Caccamo M."/>
            <person name="Churcher C."/>
            <person name="Scott C."/>
            <person name="Barrett J.C."/>
            <person name="Koch R."/>
            <person name="Rauch G.J."/>
            <person name="White S."/>
            <person name="Chow W."/>
            <person name="Kilian B."/>
            <person name="Quintais L.T."/>
            <person name="Guerra-Assuncao J.A."/>
            <person name="Zhou Y."/>
            <person name="Gu Y."/>
            <person name="Yen J."/>
            <person name="Vogel J.H."/>
            <person name="Eyre T."/>
            <person name="Redmond S."/>
            <person name="Banerjee R."/>
            <person name="Chi J."/>
            <person name="Fu B."/>
            <person name="Langley E."/>
            <person name="Maguire S.F."/>
            <person name="Laird G.K."/>
            <person name="Lloyd D."/>
            <person name="Kenyon E."/>
            <person name="Donaldson S."/>
            <person name="Sehra H."/>
            <person name="Almeida-King J."/>
            <person name="Loveland J."/>
            <person name="Trevanion S."/>
            <person name="Jones M."/>
            <person name="Quail M."/>
            <person name="Willey D."/>
            <person name="Hunt A."/>
            <person name="Burton J."/>
            <person name="Sims S."/>
            <person name="McLay K."/>
            <person name="Plumb B."/>
            <person name="Davis J."/>
            <person name="Clee C."/>
            <person name="Oliver K."/>
            <person name="Clark R."/>
            <person name="Riddle C."/>
            <person name="Elliot D."/>
            <person name="Eliott D."/>
            <person name="Threadgold G."/>
            <person name="Harden G."/>
            <person name="Ware D."/>
            <person name="Begum S."/>
            <person name="Mortimore B."/>
            <person name="Mortimer B."/>
            <person name="Kerry G."/>
            <person name="Heath P."/>
            <person name="Phillimore B."/>
            <person name="Tracey A."/>
            <person name="Corby N."/>
            <person name="Dunn M."/>
            <person name="Johnson C."/>
            <person name="Wood J."/>
            <person name="Clark S."/>
            <person name="Pelan S."/>
            <person name="Griffiths G."/>
            <person name="Smith M."/>
            <person name="Glithero R."/>
            <person name="Howden P."/>
            <person name="Barker N."/>
            <person name="Lloyd C."/>
            <person name="Stevens C."/>
            <person name="Harley J."/>
            <person name="Holt K."/>
            <person name="Panagiotidis G."/>
            <person name="Lovell J."/>
            <person name="Beasley H."/>
            <person name="Henderson C."/>
            <person name="Gordon D."/>
            <person name="Auger K."/>
            <person name="Wright D."/>
            <person name="Collins J."/>
            <person name="Raisen C."/>
            <person name="Dyer L."/>
            <person name="Leung K."/>
            <person name="Robertson L."/>
            <person name="Ambridge K."/>
            <person name="Leongamornlert D."/>
            <person name="McGuire S."/>
            <person name="Gilderthorp R."/>
            <person name="Griffiths C."/>
            <person name="Manthravadi D."/>
            <person name="Nichol S."/>
            <person name="Barker G."/>
            <person name="Whitehead S."/>
            <person name="Kay M."/>
            <person name="Brown J."/>
            <person name="Murnane C."/>
            <person name="Gray E."/>
            <person name="Humphries M."/>
            <person name="Sycamore N."/>
            <person name="Barker D."/>
            <person name="Saunders D."/>
            <person name="Wallis J."/>
            <person name="Babbage A."/>
            <person name="Hammond S."/>
            <person name="Mashreghi-Mohammadi M."/>
            <person name="Barr L."/>
            <person name="Martin S."/>
            <person name="Wray P."/>
            <person name="Ellington A."/>
            <person name="Matthews N."/>
            <person name="Ellwood M."/>
            <person name="Woodmansey R."/>
            <person name="Clark G."/>
            <person name="Cooper J."/>
            <person name="Cooper J."/>
            <person name="Tromans A."/>
            <person name="Grafham D."/>
            <person name="Skuce C."/>
            <person name="Pandian R."/>
            <person name="Andrews R."/>
            <person name="Harrison E."/>
            <person name="Kimberley A."/>
            <person name="Garnett J."/>
            <person name="Fosker N."/>
            <person name="Hall R."/>
            <person name="Garner P."/>
            <person name="Kelly D."/>
            <person name="Bird C."/>
            <person name="Palmer S."/>
            <person name="Gehring I."/>
            <person name="Berger A."/>
            <person name="Dooley C.M."/>
            <person name="Ersan-Urun Z."/>
            <person name="Eser C."/>
            <person name="Geiger H."/>
            <person name="Geisler M."/>
            <person name="Karotki L."/>
            <person name="Kirn A."/>
            <person name="Konantz J."/>
            <person name="Konantz M."/>
            <person name="Oberlander M."/>
            <person name="Rudolph-Geiger S."/>
            <person name="Teucke M."/>
            <person name="Lanz C."/>
            <person name="Raddatz G."/>
            <person name="Osoegawa K."/>
            <person name="Zhu B."/>
            <person name="Rapp A."/>
            <person name="Widaa S."/>
            <person name="Langford C."/>
            <person name="Yang F."/>
            <person name="Schuster S.C."/>
            <person name="Carter N.P."/>
            <person name="Harrow J."/>
            <person name="Ning Z."/>
            <person name="Herrero J."/>
            <person name="Searle S.M."/>
            <person name="Enright A."/>
            <person name="Geisler R."/>
            <person name="Plasterk R.H."/>
            <person name="Lee C."/>
            <person name="Westerfield M."/>
            <person name="de Jong P.J."/>
            <person name="Zon L.I."/>
            <person name="Postlethwait J.H."/>
            <person name="Nusslein-Volhard C."/>
            <person name="Hubbard T.J."/>
            <person name="Roest Crollius H."/>
            <person name="Rogers J."/>
            <person name="Stemple D.L."/>
        </authorList>
    </citation>
    <scope>NUCLEOTIDE SEQUENCE [LARGE SCALE GENOMIC DNA]</scope>
    <source>
        <strain evidence="11">Tuebingen</strain>
    </source>
</reference>
<feature type="transmembrane region" description="Helical" evidence="9">
    <location>
        <begin position="232"/>
        <end position="253"/>
    </location>
</feature>
<keyword evidence="8" id="KW-0807">Transducer</keyword>
<dbReference type="InterPro" id="IPR017452">
    <property type="entry name" value="GPCR_Rhodpsn_7TM"/>
</dbReference>
<dbReference type="GeneID" id="137490728"/>
<evidence type="ECO:0000256" key="4">
    <source>
        <dbReference type="ARBA" id="ARBA00023040"/>
    </source>
</evidence>
<feature type="transmembrane region" description="Helical" evidence="9">
    <location>
        <begin position="79"/>
        <end position="97"/>
    </location>
</feature>
<dbReference type="PANTHER" id="PTHR24232:SF107">
    <property type="entry name" value="HYDROXYCARBOXYLIC ACID RECEPTOR 2-LIKE"/>
    <property type="match status" value="1"/>
</dbReference>
<evidence type="ECO:0000256" key="1">
    <source>
        <dbReference type="ARBA" id="ARBA00004141"/>
    </source>
</evidence>
<dbReference type="Gene3D" id="1.20.1070.10">
    <property type="entry name" value="Rhodopsin 7-helix transmembrane proteins"/>
    <property type="match status" value="2"/>
</dbReference>
<keyword evidence="7" id="KW-0325">Glycoprotein</keyword>
<dbReference type="KEGG" id="dre:137490728"/>
<evidence type="ECO:0000259" key="10">
    <source>
        <dbReference type="PROSITE" id="PS50262"/>
    </source>
</evidence>
<evidence type="ECO:0000313" key="11">
    <source>
        <dbReference type="Proteomes" id="UP000000437"/>
    </source>
</evidence>
<feature type="domain" description="G-protein coupled receptors family 1 profile" evidence="10">
    <location>
        <begin position="59"/>
        <end position="288"/>
    </location>
</feature>
<dbReference type="PANTHER" id="PTHR24232">
    <property type="entry name" value="G-PROTEIN COUPLED RECEPTOR"/>
    <property type="match status" value="1"/>
</dbReference>
<dbReference type="Proteomes" id="UP000000437">
    <property type="component" value="Chromosome 18"/>
</dbReference>
<protein>
    <submittedName>
        <fullName evidence="12 13">P2Y purinoceptor 4-like</fullName>
    </submittedName>
</protein>
<evidence type="ECO:0000313" key="13">
    <source>
        <dbReference type="RefSeq" id="XP_068075454.1"/>
    </source>
</evidence>
<evidence type="ECO:0000256" key="6">
    <source>
        <dbReference type="ARBA" id="ARBA00023170"/>
    </source>
</evidence>
<accession>A0AB32TJA0</accession>
<feature type="transmembrane region" description="Helical" evidence="9">
    <location>
        <begin position="182"/>
        <end position="208"/>
    </location>
</feature>
<feature type="transmembrane region" description="Helical" evidence="9">
    <location>
        <begin position="155"/>
        <end position="176"/>
    </location>
</feature>
<keyword evidence="5 9" id="KW-0472">Membrane</keyword>
<dbReference type="PROSITE" id="PS50262">
    <property type="entry name" value="G_PROTEIN_RECEP_F1_2"/>
    <property type="match status" value="1"/>
</dbReference>
<evidence type="ECO:0000256" key="7">
    <source>
        <dbReference type="ARBA" id="ARBA00023180"/>
    </source>
</evidence>
<feature type="transmembrane region" description="Helical" evidence="9">
    <location>
        <begin position="117"/>
        <end position="134"/>
    </location>
</feature>
<dbReference type="RefSeq" id="XP_068075454.1">
    <property type="nucleotide sequence ID" value="XM_068219353.1"/>
</dbReference>
<comment type="subcellular location">
    <subcellularLocation>
        <location evidence="1">Membrane</location>
        <topology evidence="1">Multi-pass membrane protein</topology>
    </subcellularLocation>
</comment>
<organism evidence="11 13">
    <name type="scientific">Danio rerio</name>
    <name type="common">Zebrafish</name>
    <name type="synonym">Brachydanio rerio</name>
    <dbReference type="NCBI Taxonomy" id="7955"/>
    <lineage>
        <taxon>Eukaryota</taxon>
        <taxon>Metazoa</taxon>
        <taxon>Chordata</taxon>
        <taxon>Craniata</taxon>
        <taxon>Vertebrata</taxon>
        <taxon>Euteleostomi</taxon>
        <taxon>Actinopterygii</taxon>
        <taxon>Neopterygii</taxon>
        <taxon>Teleostei</taxon>
        <taxon>Ostariophysi</taxon>
        <taxon>Cypriniformes</taxon>
        <taxon>Danionidae</taxon>
        <taxon>Danioninae</taxon>
        <taxon>Danio</taxon>
    </lineage>
</organism>
<name>A0AB32TJA0_DANRE</name>
<feature type="transmembrane region" description="Helical" evidence="9">
    <location>
        <begin position="50"/>
        <end position="67"/>
    </location>
</feature>
<evidence type="ECO:0000256" key="3">
    <source>
        <dbReference type="ARBA" id="ARBA00022989"/>
    </source>
</evidence>
<evidence type="ECO:0000313" key="12">
    <source>
        <dbReference type="RefSeq" id="XP_068071097.1"/>
    </source>
</evidence>
<evidence type="ECO:0000256" key="9">
    <source>
        <dbReference type="SAM" id="Phobius"/>
    </source>
</evidence>
<dbReference type="GO" id="GO:0004930">
    <property type="term" value="F:G protein-coupled receptor activity"/>
    <property type="evidence" value="ECO:0007669"/>
    <property type="project" value="UniProtKB-KW"/>
</dbReference>
<evidence type="ECO:0000256" key="2">
    <source>
        <dbReference type="ARBA" id="ARBA00022692"/>
    </source>
</evidence>
<dbReference type="AlphaFoldDB" id="A0AB32TJA0"/>
<feature type="transmembrane region" description="Helical" evidence="9">
    <location>
        <begin position="268"/>
        <end position="290"/>
    </location>
</feature>
<sequence>MANSTSNETQAATIYSNISSQTTNIQLSLQSIADDCNQEAFSCVRLPLEISTIVMGLPTNVALLWLLMRGEKALSPFDVLGLNLAILNIIYCLGLPLDVYITLTKSPGELLPASESLYILNTIGCPLLLTSMCVERYMATAHAVFYMKYGSKREYRAVCSALVWIITLGVAVITYLERLPELALILSIILEIFLLVMAACLIGIVRALRKKGPGEGQKSGSWVKKRALKNTLTMLVLTAVIYGPVLGLFPYILTVSKNHKEATYELCLILNIFHTIPSLGVCIGPVFYVSRAKELACWKKKAEHEQTTTTQETQHHK</sequence>
<gene>
    <name evidence="13" type="primary">LOC137490728</name>
    <name evidence="12" type="synonym">LOC137488362</name>
</gene>
<keyword evidence="6" id="KW-0675">Receptor</keyword>
<keyword evidence="3 9" id="KW-1133">Transmembrane helix</keyword>
<keyword evidence="2 9" id="KW-0812">Transmembrane</keyword>
<dbReference type="Pfam" id="PF00001">
    <property type="entry name" value="7tm_1"/>
    <property type="match status" value="1"/>
</dbReference>
<reference evidence="12 13" key="2">
    <citation type="submission" date="2025-04" db="UniProtKB">
        <authorList>
            <consortium name="RefSeq"/>
        </authorList>
    </citation>
    <scope>IDENTIFICATION</scope>
    <source>
        <strain evidence="12 13">Tuebingen</strain>
    </source>
</reference>